<dbReference type="Pfam" id="PF22028">
    <property type="entry name" value="DUF6934"/>
    <property type="match status" value="1"/>
</dbReference>
<evidence type="ECO:0000313" key="1">
    <source>
        <dbReference type="EMBL" id="WAC11480.1"/>
    </source>
</evidence>
<gene>
    <name evidence="1" type="ORF">ON006_27585</name>
</gene>
<accession>A0A9E8N7U2</accession>
<dbReference type="KEGG" id="dpf:ON006_27585"/>
<dbReference type="InterPro" id="IPR053865">
    <property type="entry name" value="DUF6934"/>
</dbReference>
<organism evidence="1 2">
    <name type="scientific">Dyadobacter pollutisoli</name>
    <dbReference type="NCBI Taxonomy" id="2910158"/>
    <lineage>
        <taxon>Bacteria</taxon>
        <taxon>Pseudomonadati</taxon>
        <taxon>Bacteroidota</taxon>
        <taxon>Cytophagia</taxon>
        <taxon>Cytophagales</taxon>
        <taxon>Spirosomataceae</taxon>
        <taxon>Dyadobacter</taxon>
    </lineage>
</organism>
<keyword evidence="2" id="KW-1185">Reference proteome</keyword>
<sequence length="170" mass="19570">MDITAYPTFQTGNQEFSFFSVGHLGEIELRMRITLMDAETRFYNIGFGVWDTWKRDIDDKATIRNGDTDRILATVGQKALEFLRQNPRANIAATGSVLPGELALRTRKYQMGINAYYNELTEFCNVYGFKANKVDGMIIGDWPDWNGEWVPFKQGTNYDAFLLNLKRFVL</sequence>
<name>A0A9E8N7U2_9BACT</name>
<protein>
    <submittedName>
        <fullName evidence="1">Uncharacterized protein</fullName>
    </submittedName>
</protein>
<evidence type="ECO:0000313" key="2">
    <source>
        <dbReference type="Proteomes" id="UP001164653"/>
    </source>
</evidence>
<dbReference type="EMBL" id="CP112998">
    <property type="protein sequence ID" value="WAC11480.1"/>
    <property type="molecule type" value="Genomic_DNA"/>
</dbReference>
<reference evidence="1" key="1">
    <citation type="submission" date="2022-11" db="EMBL/GenBank/DDBJ databases">
        <title>Dyadobacter pollutisoli sp. nov., isolated from plastic dumped soil.</title>
        <authorList>
            <person name="Kim J.M."/>
            <person name="Kim K.R."/>
            <person name="Lee J.K."/>
            <person name="Hao L."/>
            <person name="Jeon C.O."/>
        </authorList>
    </citation>
    <scope>NUCLEOTIDE SEQUENCE</scope>
    <source>
        <strain evidence="1">U1</strain>
    </source>
</reference>
<dbReference type="Proteomes" id="UP001164653">
    <property type="component" value="Chromosome"/>
</dbReference>
<dbReference type="AlphaFoldDB" id="A0A9E8N7U2"/>
<dbReference type="RefSeq" id="WP_244821411.1">
    <property type="nucleotide sequence ID" value="NZ_CP112998.1"/>
</dbReference>
<proteinExistence type="predicted"/>